<dbReference type="PROSITE" id="PS51194">
    <property type="entry name" value="HELICASE_CTER"/>
    <property type="match status" value="1"/>
</dbReference>
<evidence type="ECO:0000259" key="6">
    <source>
        <dbReference type="PROSITE" id="PS51192"/>
    </source>
</evidence>
<feature type="domain" description="Helicase ATP-binding" evidence="6">
    <location>
        <begin position="108"/>
        <end position="285"/>
    </location>
</feature>
<dbReference type="Pfam" id="PF00271">
    <property type="entry name" value="Helicase_C"/>
    <property type="match status" value="1"/>
</dbReference>
<evidence type="ECO:0000256" key="2">
    <source>
        <dbReference type="ARBA" id="ARBA00022801"/>
    </source>
</evidence>
<feature type="compositionally biased region" description="Basic and acidic residues" evidence="5">
    <location>
        <begin position="406"/>
        <end position="415"/>
    </location>
</feature>
<dbReference type="Gene3D" id="3.40.50.10810">
    <property type="entry name" value="Tandem AAA-ATPase domain"/>
    <property type="match status" value="1"/>
</dbReference>
<protein>
    <submittedName>
        <fullName evidence="8">DEAD/DEAH box helicase</fullName>
        <ecNumber evidence="8">3.6.4.-</ecNumber>
    </submittedName>
</protein>
<dbReference type="PANTHER" id="PTHR45766:SF6">
    <property type="entry name" value="SWI_SNF-RELATED MATRIX-ASSOCIATED ACTIN-DEPENDENT REGULATOR OF CHROMATIN SUBFAMILY A-LIKE PROTEIN 1"/>
    <property type="match status" value="1"/>
</dbReference>
<dbReference type="RefSeq" id="WP_380624280.1">
    <property type="nucleotide sequence ID" value="NZ_JBHSDK010000028.1"/>
</dbReference>
<comment type="caution">
    <text evidence="8">The sequence shown here is derived from an EMBL/GenBank/DDBJ whole genome shotgun (WGS) entry which is preliminary data.</text>
</comment>
<dbReference type="Gene3D" id="3.40.50.300">
    <property type="entry name" value="P-loop containing nucleotide triphosphate hydrolases"/>
    <property type="match status" value="1"/>
</dbReference>
<feature type="domain" description="Helicase C-terminal" evidence="7">
    <location>
        <begin position="456"/>
        <end position="623"/>
    </location>
</feature>
<dbReference type="InterPro" id="IPR014001">
    <property type="entry name" value="Helicase_ATP-bd"/>
</dbReference>
<dbReference type="InterPro" id="IPR027417">
    <property type="entry name" value="P-loop_NTPase"/>
</dbReference>
<accession>A0ABV8U4P4</accession>
<feature type="region of interest" description="Disordered" evidence="5">
    <location>
        <begin position="406"/>
        <end position="434"/>
    </location>
</feature>
<dbReference type="PROSITE" id="PS51192">
    <property type="entry name" value="HELICASE_ATP_BIND_1"/>
    <property type="match status" value="1"/>
</dbReference>
<evidence type="ECO:0000313" key="9">
    <source>
        <dbReference type="Proteomes" id="UP001595823"/>
    </source>
</evidence>
<evidence type="ECO:0000256" key="5">
    <source>
        <dbReference type="SAM" id="MobiDB-lite"/>
    </source>
</evidence>
<dbReference type="SMART" id="SM00487">
    <property type="entry name" value="DEXDc"/>
    <property type="match status" value="1"/>
</dbReference>
<dbReference type="InterPro" id="IPR001650">
    <property type="entry name" value="Helicase_C-like"/>
</dbReference>
<dbReference type="InterPro" id="IPR057342">
    <property type="entry name" value="DEXDc_RapA"/>
</dbReference>
<dbReference type="PANTHER" id="PTHR45766">
    <property type="entry name" value="DNA ANNEALING HELICASE AND ENDONUCLEASE ZRANB3 FAMILY MEMBER"/>
    <property type="match status" value="1"/>
</dbReference>
<evidence type="ECO:0000256" key="1">
    <source>
        <dbReference type="ARBA" id="ARBA00022741"/>
    </source>
</evidence>
<dbReference type="GO" id="GO:0004386">
    <property type="term" value="F:helicase activity"/>
    <property type="evidence" value="ECO:0007669"/>
    <property type="project" value="UniProtKB-KW"/>
</dbReference>
<dbReference type="InterPro" id="IPR038718">
    <property type="entry name" value="SNF2-like_sf"/>
</dbReference>
<dbReference type="CDD" id="cd18011">
    <property type="entry name" value="DEXDc_RapA"/>
    <property type="match status" value="1"/>
</dbReference>
<dbReference type="SUPFAM" id="SSF52540">
    <property type="entry name" value="P-loop containing nucleoside triphosphate hydrolases"/>
    <property type="match status" value="2"/>
</dbReference>
<dbReference type="SMART" id="SM00490">
    <property type="entry name" value="HELICc"/>
    <property type="match status" value="1"/>
</dbReference>
<dbReference type="GO" id="GO:0016787">
    <property type="term" value="F:hydrolase activity"/>
    <property type="evidence" value="ECO:0007669"/>
    <property type="project" value="UniProtKB-KW"/>
</dbReference>
<evidence type="ECO:0000313" key="8">
    <source>
        <dbReference type="EMBL" id="MFC4337370.1"/>
    </source>
</evidence>
<evidence type="ECO:0000256" key="4">
    <source>
        <dbReference type="ARBA" id="ARBA00022840"/>
    </source>
</evidence>
<dbReference type="EMBL" id="JBHSDK010000028">
    <property type="protein sequence ID" value="MFC4337370.1"/>
    <property type="molecule type" value="Genomic_DNA"/>
</dbReference>
<keyword evidence="3 8" id="KW-0347">Helicase</keyword>
<organism evidence="8 9">
    <name type="scientific">Salininema proteolyticum</name>
    <dbReference type="NCBI Taxonomy" id="1607685"/>
    <lineage>
        <taxon>Bacteria</taxon>
        <taxon>Bacillati</taxon>
        <taxon>Actinomycetota</taxon>
        <taxon>Actinomycetes</taxon>
        <taxon>Glycomycetales</taxon>
        <taxon>Glycomycetaceae</taxon>
        <taxon>Salininema</taxon>
    </lineage>
</organism>
<gene>
    <name evidence="8" type="ORF">ACFPET_19410</name>
</gene>
<dbReference type="EC" id="3.6.4.-" evidence="8"/>
<sequence length="975" mass="106665">MTTTYTAGSLVTTRGRDWIVLPESEADMLVLRPLGGGEAQTTAVFPDLEAVEPAEFSPPSSDDIGDAVSAGLLRTALQIGFHSAAGPFRSLAGLNVEPRAYQLVPLLMALREDTVRLLIGDDVGIGKTVEAGLIAKELLTEGNAKRLSVLCSPALAEQWQQELRTKFNINAELVLPSTISRLNKTRVMGESLFEKYPHTVISTDFIKSDRHWRSFLDEAPDLVIVDEAHSCVTSDENTSVQAQKRYRLLEALSKDENRHMILLTATPHSGKETGFRNLVGLLRPHLAEIDLAGHKGREELAEYFVQRRREDIRRYLDQDNEFPADREFKQAEYSMTPSYKEFFDDVLEYARGRYHAASDSLGRRKTWWDVLGLLRAVVSSPAAAGQALSTRSAVSIADSESEADKLGEPIAHDYQDGAVGDTDQTPGAVAADEGDPEANRLIEAAVSLTGPDGDAKLARLIKDLKKLIKAGHKPIVFCHYVSTARYVYEHVKDALGKNTAVAEIDGVLSPQQRVGAIDKLADEVEENGVTPVLIATDCLSEGVNLQQLFDAVVHYDLAWNPTRLDQREGRVDRFGQKTDIVRVITMIGDNGMDGKILEVLINKHRQIRKTLGINVPVPDEQSATVGSAVAEWIVLRGEEPEQDTLFDFDSFSADWEAQALQEDALKKANDSDDAEWQSTREQEKSSRAIYAARRIHPDEVHAEVGAIRDSLGDAHDVSTFLHSSLGNLSNGSITLGSSGDFKVNASELPASLRDAMGVALGRDLGGSDDHVWFRSNPAVPRGEAAIVRTDPVVNAIGEYVLNTALDPALSLERRPARRAGAIRTGDVDTRTTLFLVRYRFNMTHPTRHGERRSSVAEDARLLAFRGAPSAPTWLNSDEVDKLLLAKPAANIDPAMRKRTVDRILQGLPDLDPAISELGDSLAGSIEDSYVKIRHSVDRKARSAGTRSAVGLSVTPQKPADVLGLYVYLPVSGGAK</sequence>
<dbReference type="Proteomes" id="UP001595823">
    <property type="component" value="Unassembled WGS sequence"/>
</dbReference>
<proteinExistence type="predicted"/>
<keyword evidence="1" id="KW-0547">Nucleotide-binding</keyword>
<dbReference type="Pfam" id="PF04851">
    <property type="entry name" value="ResIII"/>
    <property type="match status" value="1"/>
</dbReference>
<dbReference type="InterPro" id="IPR049730">
    <property type="entry name" value="SNF2/RAD54-like_C"/>
</dbReference>
<reference evidence="9" key="1">
    <citation type="journal article" date="2019" name="Int. J. Syst. Evol. Microbiol.">
        <title>The Global Catalogue of Microorganisms (GCM) 10K type strain sequencing project: providing services to taxonomists for standard genome sequencing and annotation.</title>
        <authorList>
            <consortium name="The Broad Institute Genomics Platform"/>
            <consortium name="The Broad Institute Genome Sequencing Center for Infectious Disease"/>
            <person name="Wu L."/>
            <person name="Ma J."/>
        </authorList>
    </citation>
    <scope>NUCLEOTIDE SEQUENCE [LARGE SCALE GENOMIC DNA]</scope>
    <source>
        <strain evidence="9">IBRC-M 10908</strain>
    </source>
</reference>
<keyword evidence="4" id="KW-0067">ATP-binding</keyword>
<keyword evidence="2 8" id="KW-0378">Hydrolase</keyword>
<evidence type="ECO:0000259" key="7">
    <source>
        <dbReference type="PROSITE" id="PS51194"/>
    </source>
</evidence>
<evidence type="ECO:0000256" key="3">
    <source>
        <dbReference type="ARBA" id="ARBA00022806"/>
    </source>
</evidence>
<name>A0ABV8U4P4_9ACTN</name>
<dbReference type="CDD" id="cd18793">
    <property type="entry name" value="SF2_C_SNF"/>
    <property type="match status" value="1"/>
</dbReference>
<keyword evidence="9" id="KW-1185">Reference proteome</keyword>
<dbReference type="InterPro" id="IPR006935">
    <property type="entry name" value="Helicase/UvrB_N"/>
</dbReference>